<feature type="non-terminal residue" evidence="2">
    <location>
        <position position="1"/>
    </location>
</feature>
<feature type="non-terminal residue" evidence="2">
    <location>
        <position position="417"/>
    </location>
</feature>
<sequence>YCYASYQPSPLAYCYVPLLNDSIINDSTQWRLLQHSKRAGIQVSVNVDKPLQFEHRIEFPNGCIERIFFSYEEEKRQKISTPRENRAYHPSQKESSKERKSSYRDHPRKDDVWRRLELPPCASSAYGMDISSNAPHGEIPYSHKNRGPKQTESYRGRYSNHRHQETRAWRPRSPPRTNPYTDMAPVSSRAPLSAKDALTQTVSDSQRTIFDKLGHLDLGDLTSLIPQLPAIENLEPEDMHQAHQHTISPRPEASSPDHKNNIKQLDFDFDLDLGQDLEITLADDEIALVDSMVMETERLEMDVEMLDNDDLHDDVPDDNAEKIDAISQLSPVNAETTNELQKDPPIVPLPAAPPQAQNALTSTQDIAPRASLPMTSAKGYLKKLVPKNPELKDTKPRPAIPCGPSFNPNLHIYDLID</sequence>
<accession>A0ABQ8D0G2</accession>
<comment type="caution">
    <text evidence="2">The sequence shown here is derived from an EMBL/GenBank/DDBJ whole genome shotgun (WGS) entry which is preliminary data.</text>
</comment>
<dbReference type="Proteomes" id="UP000824890">
    <property type="component" value="Unassembled WGS sequence"/>
</dbReference>
<gene>
    <name evidence="2" type="ORF">HID58_022863</name>
</gene>
<reference evidence="2 3" key="1">
    <citation type="submission" date="2021-05" db="EMBL/GenBank/DDBJ databases">
        <title>Genome Assembly of Synthetic Allotetraploid Brassica napus Reveals Homoeologous Exchanges between Subgenomes.</title>
        <authorList>
            <person name="Davis J.T."/>
        </authorList>
    </citation>
    <scope>NUCLEOTIDE SEQUENCE [LARGE SCALE GENOMIC DNA]</scope>
    <source>
        <strain evidence="3">cv. Da-Ae</strain>
        <tissue evidence="2">Seedling</tissue>
    </source>
</reference>
<proteinExistence type="predicted"/>
<feature type="region of interest" description="Disordered" evidence="1">
    <location>
        <begin position="124"/>
        <end position="179"/>
    </location>
</feature>
<dbReference type="EMBL" id="JAGKQM010000006">
    <property type="protein sequence ID" value="KAH0922845.1"/>
    <property type="molecule type" value="Genomic_DNA"/>
</dbReference>
<feature type="region of interest" description="Disordered" evidence="1">
    <location>
        <begin position="79"/>
        <end position="111"/>
    </location>
</feature>
<protein>
    <submittedName>
        <fullName evidence="2">Uncharacterized protein</fullName>
    </submittedName>
</protein>
<organism evidence="2 3">
    <name type="scientific">Brassica napus</name>
    <name type="common">Rape</name>
    <dbReference type="NCBI Taxonomy" id="3708"/>
    <lineage>
        <taxon>Eukaryota</taxon>
        <taxon>Viridiplantae</taxon>
        <taxon>Streptophyta</taxon>
        <taxon>Embryophyta</taxon>
        <taxon>Tracheophyta</taxon>
        <taxon>Spermatophyta</taxon>
        <taxon>Magnoliopsida</taxon>
        <taxon>eudicotyledons</taxon>
        <taxon>Gunneridae</taxon>
        <taxon>Pentapetalae</taxon>
        <taxon>rosids</taxon>
        <taxon>malvids</taxon>
        <taxon>Brassicales</taxon>
        <taxon>Brassicaceae</taxon>
        <taxon>Brassiceae</taxon>
        <taxon>Brassica</taxon>
    </lineage>
</organism>
<evidence type="ECO:0000313" key="2">
    <source>
        <dbReference type="EMBL" id="KAH0922845.1"/>
    </source>
</evidence>
<keyword evidence="3" id="KW-1185">Reference proteome</keyword>
<feature type="region of interest" description="Disordered" evidence="1">
    <location>
        <begin position="239"/>
        <end position="261"/>
    </location>
</feature>
<evidence type="ECO:0000313" key="3">
    <source>
        <dbReference type="Proteomes" id="UP000824890"/>
    </source>
</evidence>
<evidence type="ECO:0000256" key="1">
    <source>
        <dbReference type="SAM" id="MobiDB-lite"/>
    </source>
</evidence>
<name>A0ABQ8D0G2_BRANA</name>